<evidence type="ECO:0000256" key="6">
    <source>
        <dbReference type="ARBA" id="ARBA00022989"/>
    </source>
</evidence>
<dbReference type="PRINTS" id="PR00237">
    <property type="entry name" value="GPCRRHODOPSN"/>
</dbReference>
<dbReference type="CDD" id="cd15225">
    <property type="entry name" value="7tmA_OR10A-like"/>
    <property type="match status" value="1"/>
</dbReference>
<evidence type="ECO:0000256" key="1">
    <source>
        <dbReference type="ARBA" id="ARBA00004651"/>
    </source>
</evidence>
<dbReference type="GO" id="GO:0005886">
    <property type="term" value="C:plasma membrane"/>
    <property type="evidence" value="ECO:0007669"/>
    <property type="project" value="UniProtKB-SubCell"/>
</dbReference>
<keyword evidence="4 9" id="KW-0812">Transmembrane</keyword>
<accession>A0A8C5F363</accession>
<dbReference type="PANTHER" id="PTHR26453">
    <property type="entry name" value="OLFACTORY RECEPTOR"/>
    <property type="match status" value="1"/>
</dbReference>
<dbReference type="Gene3D" id="1.20.1070.10">
    <property type="entry name" value="Rhodopsin 7-helix transmembrane proteins"/>
    <property type="match status" value="1"/>
</dbReference>
<keyword evidence="9" id="KW-0675">Receptor</keyword>
<organism evidence="12 13">
    <name type="scientific">Gopherus evgoodei</name>
    <name type="common">Goodes thornscrub tortoise</name>
    <dbReference type="NCBI Taxonomy" id="1825980"/>
    <lineage>
        <taxon>Eukaryota</taxon>
        <taxon>Metazoa</taxon>
        <taxon>Chordata</taxon>
        <taxon>Craniata</taxon>
        <taxon>Vertebrata</taxon>
        <taxon>Euteleostomi</taxon>
        <taxon>Archelosauria</taxon>
        <taxon>Testudinata</taxon>
        <taxon>Testudines</taxon>
        <taxon>Cryptodira</taxon>
        <taxon>Durocryptodira</taxon>
        <taxon>Testudinoidea</taxon>
        <taxon>Testudinidae</taxon>
        <taxon>Gopherus</taxon>
    </lineage>
</organism>
<dbReference type="GeneTree" id="ENSGT01150000286970"/>
<dbReference type="Ensembl" id="ENSGEVT00005031644.1">
    <property type="protein sequence ID" value="ENSGEVP00005030126.1"/>
    <property type="gene ID" value="ENSGEVG00005021043.1"/>
</dbReference>
<evidence type="ECO:0000256" key="7">
    <source>
        <dbReference type="ARBA" id="ARBA00023136"/>
    </source>
</evidence>
<evidence type="ECO:0000256" key="9">
    <source>
        <dbReference type="RuleBase" id="RU000688"/>
    </source>
</evidence>
<keyword evidence="7 10" id="KW-0472">Membrane</keyword>
<reference evidence="12" key="1">
    <citation type="submission" date="2025-08" db="UniProtKB">
        <authorList>
            <consortium name="Ensembl"/>
        </authorList>
    </citation>
    <scope>IDENTIFICATION</scope>
</reference>
<evidence type="ECO:0000256" key="8">
    <source>
        <dbReference type="ARBA" id="ARBA00023224"/>
    </source>
</evidence>
<dbReference type="Pfam" id="PF13853">
    <property type="entry name" value="7tm_4"/>
    <property type="match status" value="1"/>
</dbReference>
<feature type="domain" description="G-protein coupled receptors family 1 profile" evidence="11">
    <location>
        <begin position="50"/>
        <end position="299"/>
    </location>
</feature>
<evidence type="ECO:0000256" key="3">
    <source>
        <dbReference type="ARBA" id="ARBA00022606"/>
    </source>
</evidence>
<dbReference type="GO" id="GO:0004984">
    <property type="term" value="F:olfactory receptor activity"/>
    <property type="evidence" value="ECO:0007669"/>
    <property type="project" value="InterPro"/>
</dbReference>
<keyword evidence="3 10" id="KW-0716">Sensory transduction</keyword>
<keyword evidence="9" id="KW-0297">G-protein coupled receptor</keyword>
<dbReference type="SUPFAM" id="SSF81321">
    <property type="entry name" value="Family A G protein-coupled receptor-like"/>
    <property type="match status" value="1"/>
</dbReference>
<dbReference type="AlphaFoldDB" id="A0A8C5F363"/>
<dbReference type="GO" id="GO:0004930">
    <property type="term" value="F:G protein-coupled receptor activity"/>
    <property type="evidence" value="ECO:0007669"/>
    <property type="project" value="UniProtKB-KW"/>
</dbReference>
<comment type="similarity">
    <text evidence="9">Belongs to the G-protein coupled receptor 1 family.</text>
</comment>
<comment type="subcellular location">
    <subcellularLocation>
        <location evidence="1 10">Cell membrane</location>
        <topology evidence="1 10">Multi-pass membrane protein</topology>
    </subcellularLocation>
</comment>
<evidence type="ECO:0000256" key="2">
    <source>
        <dbReference type="ARBA" id="ARBA00022475"/>
    </source>
</evidence>
<gene>
    <name evidence="12" type="primary">LOC115643569</name>
</gene>
<dbReference type="PROSITE" id="PS50262">
    <property type="entry name" value="G_PROTEIN_RECEP_F1_2"/>
    <property type="match status" value="1"/>
</dbReference>
<proteinExistence type="inferred from homology"/>
<dbReference type="InterPro" id="IPR000276">
    <property type="entry name" value="GPCR_Rhodpsn"/>
</dbReference>
<dbReference type="InterPro" id="IPR017452">
    <property type="entry name" value="GPCR_Rhodpsn_7TM"/>
</dbReference>
<keyword evidence="6 10" id="KW-1133">Transmembrane helix</keyword>
<dbReference type="FunFam" id="1.20.1070.10:FF:000001">
    <property type="entry name" value="Olfactory receptor"/>
    <property type="match status" value="1"/>
</dbReference>
<feature type="transmembrane region" description="Helical" evidence="10">
    <location>
        <begin position="149"/>
        <end position="173"/>
    </location>
</feature>
<feature type="transmembrane region" description="Helical" evidence="10">
    <location>
        <begin position="209"/>
        <end position="231"/>
    </location>
</feature>
<dbReference type="InterPro" id="IPR000725">
    <property type="entry name" value="Olfact_rcpt"/>
</dbReference>
<keyword evidence="2 10" id="KW-1003">Cell membrane</keyword>
<evidence type="ECO:0000256" key="5">
    <source>
        <dbReference type="ARBA" id="ARBA00022725"/>
    </source>
</evidence>
<keyword evidence="8 9" id="KW-0807">Transducer</keyword>
<evidence type="ECO:0000313" key="12">
    <source>
        <dbReference type="Ensembl" id="ENSGEVP00005030126.1"/>
    </source>
</evidence>
<evidence type="ECO:0000259" key="11">
    <source>
        <dbReference type="PROSITE" id="PS50262"/>
    </source>
</evidence>
<dbReference type="OrthoDB" id="6147321at2759"/>
<keyword evidence="5 10" id="KW-0552">Olfaction</keyword>
<name>A0A8C5F363_9SAUR</name>
<protein>
    <recommendedName>
        <fullName evidence="10">Olfactory receptor</fullName>
    </recommendedName>
</protein>
<feature type="transmembrane region" description="Helical" evidence="10">
    <location>
        <begin position="252"/>
        <end position="270"/>
    </location>
</feature>
<evidence type="ECO:0000313" key="13">
    <source>
        <dbReference type="Proteomes" id="UP000694390"/>
    </source>
</evidence>
<evidence type="ECO:0000256" key="10">
    <source>
        <dbReference type="RuleBase" id="RU363047"/>
    </source>
</evidence>
<dbReference type="Proteomes" id="UP000694390">
    <property type="component" value="Unassembled WGS sequence"/>
</dbReference>
<feature type="transmembrane region" description="Helical" evidence="10">
    <location>
        <begin position="282"/>
        <end position="301"/>
    </location>
</feature>
<feature type="transmembrane region" description="Helical" evidence="10">
    <location>
        <begin position="37"/>
        <end position="60"/>
    </location>
</feature>
<feature type="transmembrane region" description="Helical" evidence="10">
    <location>
        <begin position="101"/>
        <end position="129"/>
    </location>
</feature>
<sequence length="322" mass="36784">MLFPPKKSEAQWRNQTLITEFILLGFSNLLRLQGMLFCMVLFMYMVTVMGNTLIIFVVTVDPALHSPMYFFLENLAFIEICFTLDTVPKMLVNLLEKEKSISFAACAVQMYFFFFFGCAECFLLAAMAYDRCVAICYPLRYNTLMNQPVCRKIVGGVWVIGVPVSLLQAVWIFNLPFCGSNQVNHFFCDAPAVLKLVCTDTYHYEMQAIGSTLLFLMFPFVLILVSYVRILTTILRMPSAEGRRKAFSTCSSHLIVVTLFYGSGSLVYLRPKSSYSPDVKKLLSLFYTVLTPMLNPIIYSLRNNEVKGALKRVIWRKLSLQN</sequence>
<evidence type="ECO:0000256" key="4">
    <source>
        <dbReference type="ARBA" id="ARBA00022692"/>
    </source>
</evidence>
<keyword evidence="13" id="KW-1185">Reference proteome</keyword>
<dbReference type="PROSITE" id="PS00237">
    <property type="entry name" value="G_PROTEIN_RECEP_F1_1"/>
    <property type="match status" value="1"/>
</dbReference>
<reference evidence="12" key="2">
    <citation type="submission" date="2025-09" db="UniProtKB">
        <authorList>
            <consortium name="Ensembl"/>
        </authorList>
    </citation>
    <scope>IDENTIFICATION</scope>
</reference>
<dbReference type="PRINTS" id="PR00245">
    <property type="entry name" value="OLFACTORYR"/>
</dbReference>